<organism evidence="1 2">
    <name type="scientific">Streptomyces albireticuli</name>
    <dbReference type="NCBI Taxonomy" id="1940"/>
    <lineage>
        <taxon>Bacteria</taxon>
        <taxon>Bacillati</taxon>
        <taxon>Actinomycetota</taxon>
        <taxon>Actinomycetes</taxon>
        <taxon>Kitasatosporales</taxon>
        <taxon>Streptomycetaceae</taxon>
        <taxon>Streptomyces</taxon>
    </lineage>
</organism>
<comment type="caution">
    <text evidence="1">The sequence shown here is derived from an EMBL/GenBank/DDBJ whole genome shotgun (WGS) entry which is preliminary data.</text>
</comment>
<proteinExistence type="predicted"/>
<sequence>MKKPVPSGATTVTYAAACAGVHQAVLAVAAWSPYPPVSPQSVTAIPTIMPGNRGYWSYAHARPVCRYSSTGIGSTPGRMRAV</sequence>
<dbReference type="AlphaFoldDB" id="A0A2A2D1Q9"/>
<dbReference type="Proteomes" id="UP000218944">
    <property type="component" value="Unassembled WGS sequence"/>
</dbReference>
<accession>A0A2A2D1Q9</accession>
<reference evidence="1 2" key="1">
    <citation type="submission" date="2017-08" db="EMBL/GenBank/DDBJ databases">
        <title>Genome sequence of Streptomyces albireticuli NRRL B-1670.</title>
        <authorList>
            <person name="Graham D.E."/>
            <person name="Mahan K.M."/>
            <person name="Klingeman D.M."/>
            <person name="Hettich R.L."/>
            <person name="Parry R.J."/>
            <person name="Spain J.C."/>
        </authorList>
    </citation>
    <scope>NUCLEOTIDE SEQUENCE [LARGE SCALE GENOMIC DNA]</scope>
    <source>
        <strain evidence="1 2">NRRL B-1670</strain>
    </source>
</reference>
<gene>
    <name evidence="1" type="ORF">CK936_29950</name>
</gene>
<protein>
    <submittedName>
        <fullName evidence="1">Uncharacterized protein</fullName>
    </submittedName>
</protein>
<name>A0A2A2D1Q9_9ACTN</name>
<keyword evidence="2" id="KW-1185">Reference proteome</keyword>
<evidence type="ECO:0000313" key="2">
    <source>
        <dbReference type="Proteomes" id="UP000218944"/>
    </source>
</evidence>
<evidence type="ECO:0000313" key="1">
    <source>
        <dbReference type="EMBL" id="PAU45356.1"/>
    </source>
</evidence>
<dbReference type="EMBL" id="NSJV01000565">
    <property type="protein sequence ID" value="PAU45356.1"/>
    <property type="molecule type" value="Genomic_DNA"/>
</dbReference>